<evidence type="ECO:0000313" key="3">
    <source>
        <dbReference type="Proteomes" id="UP000031675"/>
    </source>
</evidence>
<name>A0A0C2G2K5_9ACTN</name>
<dbReference type="RefSeq" id="WP_040275368.1">
    <property type="nucleotide sequence ID" value="NZ_JROO01000036.1"/>
</dbReference>
<keyword evidence="3" id="KW-1185">Reference proteome</keyword>
<comment type="caution">
    <text evidence="2">The sequence shown here is derived from an EMBL/GenBank/DDBJ whole genome shotgun (WGS) entry which is preliminary data.</text>
</comment>
<dbReference type="AlphaFoldDB" id="A0A0C2G2K5"/>
<dbReference type="Proteomes" id="UP000031675">
    <property type="component" value="Unassembled WGS sequence"/>
</dbReference>
<evidence type="ECO:0000256" key="1">
    <source>
        <dbReference type="SAM" id="MobiDB-lite"/>
    </source>
</evidence>
<evidence type="ECO:0008006" key="4">
    <source>
        <dbReference type="Google" id="ProtNLM"/>
    </source>
</evidence>
<organism evidence="2 3">
    <name type="scientific">Streptomonospora alba</name>
    <dbReference type="NCBI Taxonomy" id="183763"/>
    <lineage>
        <taxon>Bacteria</taxon>
        <taxon>Bacillati</taxon>
        <taxon>Actinomycetota</taxon>
        <taxon>Actinomycetes</taxon>
        <taxon>Streptosporangiales</taxon>
        <taxon>Nocardiopsidaceae</taxon>
        <taxon>Streptomonospora</taxon>
    </lineage>
</organism>
<feature type="region of interest" description="Disordered" evidence="1">
    <location>
        <begin position="1"/>
        <end position="21"/>
    </location>
</feature>
<dbReference type="EMBL" id="JROO01000036">
    <property type="protein sequence ID" value="KIH97543.1"/>
    <property type="molecule type" value="Genomic_DNA"/>
</dbReference>
<dbReference type="OrthoDB" id="3436308at2"/>
<sequence>MGGDGAVRPDGSGRSSAAPDGGWARTAVRALISAAAGIMAAGFLDVQAGVLVAGLTAFSYVLLDAAGRRPPSGAGGLRWALRTLRGTGYRLVRDGAARYVAVGPGGVFLLVATGRPAAPHGRRGWRVGGMPADRIAERLATQAVRLDRVLAAEEGAAPSRGSGGAADTPATTAVVLVAGRRPGPVVEFEPGRVLLARPRPAVRHILTRDSVLSAGRIERIAGRIERHLHAD</sequence>
<proteinExistence type="predicted"/>
<accession>A0A0C2G2K5</accession>
<evidence type="ECO:0000313" key="2">
    <source>
        <dbReference type="EMBL" id="KIH97543.1"/>
    </source>
</evidence>
<reference evidence="3" key="1">
    <citation type="journal article" date="2015" name="Chem. Biol.">
        <title>Structure, bioactivity, and resistance mechanism of streptomonomicin, an unusual lasso Peptide from an understudied halophilic actinomycete.</title>
        <authorList>
            <person name="Metelev M."/>
            <person name="Tietz J.I."/>
            <person name="Melby J.O."/>
            <person name="Blair P.M."/>
            <person name="Zhu L."/>
            <person name="Livnat I."/>
            <person name="Severinov K."/>
            <person name="Mitchell D.A."/>
        </authorList>
    </citation>
    <scope>NUCLEOTIDE SEQUENCE [LARGE SCALE GENOMIC DNA]</scope>
    <source>
        <strain evidence="3">YIM 90003</strain>
    </source>
</reference>
<gene>
    <name evidence="2" type="ORF">LP52_18580</name>
</gene>
<protein>
    <recommendedName>
        <fullName evidence="4">NERD domain-containing protein</fullName>
    </recommendedName>
</protein>